<name>A0ACC2L4D9_PERAE</name>
<keyword evidence="2" id="KW-1185">Reference proteome</keyword>
<dbReference type="EMBL" id="CM056814">
    <property type="protein sequence ID" value="KAJ8628305.1"/>
    <property type="molecule type" value="Genomic_DNA"/>
</dbReference>
<evidence type="ECO:0000313" key="1">
    <source>
        <dbReference type="EMBL" id="KAJ8628305.1"/>
    </source>
</evidence>
<organism evidence="1 2">
    <name type="scientific">Persea americana</name>
    <name type="common">Avocado</name>
    <dbReference type="NCBI Taxonomy" id="3435"/>
    <lineage>
        <taxon>Eukaryota</taxon>
        <taxon>Viridiplantae</taxon>
        <taxon>Streptophyta</taxon>
        <taxon>Embryophyta</taxon>
        <taxon>Tracheophyta</taxon>
        <taxon>Spermatophyta</taxon>
        <taxon>Magnoliopsida</taxon>
        <taxon>Magnoliidae</taxon>
        <taxon>Laurales</taxon>
        <taxon>Lauraceae</taxon>
        <taxon>Persea</taxon>
    </lineage>
</organism>
<sequence>MNGLGEKIENKENALVPCRDPSLVIVASFSIWNSHFCCFRDSRDSRNLLIPAIKRRISDEVYRNPRLPERR</sequence>
<comment type="caution">
    <text evidence="1">The sequence shown here is derived from an EMBL/GenBank/DDBJ whole genome shotgun (WGS) entry which is preliminary data.</text>
</comment>
<accession>A0ACC2L4D9</accession>
<protein>
    <submittedName>
        <fullName evidence="1">Uncharacterized protein</fullName>
    </submittedName>
</protein>
<dbReference type="Proteomes" id="UP001234297">
    <property type="component" value="Chromosome 6"/>
</dbReference>
<gene>
    <name evidence="1" type="ORF">MRB53_021612</name>
</gene>
<proteinExistence type="predicted"/>
<reference evidence="1 2" key="1">
    <citation type="journal article" date="2022" name="Hortic Res">
        <title>A haplotype resolved chromosomal level avocado genome allows analysis of novel avocado genes.</title>
        <authorList>
            <person name="Nath O."/>
            <person name="Fletcher S.J."/>
            <person name="Hayward A."/>
            <person name="Shaw L.M."/>
            <person name="Masouleh A.K."/>
            <person name="Furtado A."/>
            <person name="Henry R.J."/>
            <person name="Mitter N."/>
        </authorList>
    </citation>
    <scope>NUCLEOTIDE SEQUENCE [LARGE SCALE GENOMIC DNA]</scope>
    <source>
        <strain evidence="2">cv. Hass</strain>
    </source>
</reference>
<evidence type="ECO:0000313" key="2">
    <source>
        <dbReference type="Proteomes" id="UP001234297"/>
    </source>
</evidence>